<evidence type="ECO:0000256" key="7">
    <source>
        <dbReference type="ARBA" id="ARBA00023187"/>
    </source>
</evidence>
<dbReference type="CDD" id="cd12265">
    <property type="entry name" value="RRM_SLT11"/>
    <property type="match status" value="1"/>
</dbReference>
<accession>C4QX20</accession>
<dbReference type="InterPro" id="IPR034356">
    <property type="entry name" value="Slt11_RRM"/>
</dbReference>
<keyword evidence="4" id="KW-0507">mRNA processing</keyword>
<dbReference type="GO" id="GO:0006397">
    <property type="term" value="P:mRNA processing"/>
    <property type="evidence" value="ECO:0007669"/>
    <property type="project" value="UniProtKB-KW"/>
</dbReference>
<dbReference type="InParanoid" id="C4QX20"/>
<comment type="similarity">
    <text evidence="2">Belongs to the SLT11 family.</text>
</comment>
<dbReference type="PROSITE" id="PS50102">
    <property type="entry name" value="RRM"/>
    <property type="match status" value="1"/>
</dbReference>
<evidence type="ECO:0000256" key="5">
    <source>
        <dbReference type="ARBA" id="ARBA00022728"/>
    </source>
</evidence>
<evidence type="ECO:0000256" key="4">
    <source>
        <dbReference type="ARBA" id="ARBA00022664"/>
    </source>
</evidence>
<evidence type="ECO:0000256" key="8">
    <source>
        <dbReference type="ARBA" id="ARBA00023242"/>
    </source>
</evidence>
<feature type="domain" description="RRM" evidence="11">
    <location>
        <begin position="201"/>
        <end position="284"/>
    </location>
</feature>
<dbReference type="SMR" id="C4QX20"/>
<evidence type="ECO:0000313" key="13">
    <source>
        <dbReference type="Proteomes" id="UP000000314"/>
    </source>
</evidence>
<keyword evidence="7" id="KW-0508">mRNA splicing</keyword>
<evidence type="ECO:0000259" key="11">
    <source>
        <dbReference type="PROSITE" id="PS50102"/>
    </source>
</evidence>
<dbReference type="OrthoDB" id="10259600at2759"/>
<evidence type="ECO:0000256" key="9">
    <source>
        <dbReference type="ARBA" id="ARBA00025609"/>
    </source>
</evidence>
<gene>
    <name evidence="12" type="ordered locus">PAS_chr1-1_0416</name>
</gene>
<organism evidence="12 13">
    <name type="scientific">Komagataella phaffii (strain GS115 / ATCC 20864)</name>
    <name type="common">Yeast</name>
    <name type="synonym">Pichia pastoris</name>
    <dbReference type="NCBI Taxonomy" id="644223"/>
    <lineage>
        <taxon>Eukaryota</taxon>
        <taxon>Fungi</taxon>
        <taxon>Dikarya</taxon>
        <taxon>Ascomycota</taxon>
        <taxon>Saccharomycotina</taxon>
        <taxon>Pichiomycetes</taxon>
        <taxon>Pichiales</taxon>
        <taxon>Pichiaceae</taxon>
        <taxon>Komagataella</taxon>
    </lineage>
</organism>
<dbReference type="PANTHER" id="PTHR14089:SF6">
    <property type="entry name" value="PRE-MRNA-SPLICING FACTOR RBM22"/>
    <property type="match status" value="1"/>
</dbReference>
<dbReference type="InterPro" id="IPR012677">
    <property type="entry name" value="Nucleotide-bd_a/b_plait_sf"/>
</dbReference>
<dbReference type="RefSeq" id="XP_002490074.1">
    <property type="nucleotide sequence ID" value="XM_002490029.1"/>
</dbReference>
<dbReference type="GO" id="GO:0071007">
    <property type="term" value="C:U2-type catalytic step 2 spliceosome"/>
    <property type="evidence" value="ECO:0007669"/>
    <property type="project" value="TreeGrafter"/>
</dbReference>
<evidence type="ECO:0000256" key="1">
    <source>
        <dbReference type="ARBA" id="ARBA00004123"/>
    </source>
</evidence>
<evidence type="ECO:0000256" key="3">
    <source>
        <dbReference type="ARBA" id="ARBA00019060"/>
    </source>
</evidence>
<dbReference type="InterPro" id="IPR048995">
    <property type="entry name" value="STL11/RBM22-like_N"/>
</dbReference>
<dbReference type="Gene3D" id="3.30.70.330">
    <property type="match status" value="1"/>
</dbReference>
<keyword evidence="5" id="KW-0747">Spliceosome</keyword>
<dbReference type="GO" id="GO:0036002">
    <property type="term" value="F:pre-mRNA binding"/>
    <property type="evidence" value="ECO:0007669"/>
    <property type="project" value="TreeGrafter"/>
</dbReference>
<dbReference type="GO" id="GO:0008380">
    <property type="term" value="P:RNA splicing"/>
    <property type="evidence" value="ECO:0007669"/>
    <property type="project" value="UniProtKB-KW"/>
</dbReference>
<dbReference type="GO" id="GO:0071006">
    <property type="term" value="C:U2-type catalytic step 1 spliceosome"/>
    <property type="evidence" value="ECO:0007669"/>
    <property type="project" value="TreeGrafter"/>
</dbReference>
<dbReference type="PANTHER" id="PTHR14089">
    <property type="entry name" value="PRE-MRNA-SPLICING FACTOR RBM22"/>
    <property type="match status" value="1"/>
</dbReference>
<dbReference type="InterPro" id="IPR035979">
    <property type="entry name" value="RBD_domain_sf"/>
</dbReference>
<dbReference type="STRING" id="644223.C4QX20"/>
<evidence type="ECO:0000256" key="6">
    <source>
        <dbReference type="ARBA" id="ARBA00022884"/>
    </source>
</evidence>
<evidence type="ECO:0000256" key="10">
    <source>
        <dbReference type="PROSITE-ProRule" id="PRU00176"/>
    </source>
</evidence>
<keyword evidence="13" id="KW-1185">Reference proteome</keyword>
<dbReference type="eggNOG" id="KOG0153">
    <property type="taxonomic scope" value="Eukaryota"/>
</dbReference>
<dbReference type="FunCoup" id="C4QX20">
    <property type="interactions" value="151"/>
</dbReference>
<keyword evidence="6 10" id="KW-0694">RNA-binding</keyword>
<reference evidence="12 13" key="1">
    <citation type="journal article" date="2009" name="Nat. Biotechnol.">
        <title>Genome sequence of the recombinant protein production host Pichia pastoris.</title>
        <authorList>
            <person name="De Schutter K."/>
            <person name="Lin Y.C."/>
            <person name="Tiels P."/>
            <person name="Van Hecke A."/>
            <person name="Glinka S."/>
            <person name="Weber-Lehmann J."/>
            <person name="Rouze P."/>
            <person name="Van de Peer Y."/>
            <person name="Callewaert N."/>
        </authorList>
    </citation>
    <scope>NUCLEOTIDE SEQUENCE [LARGE SCALE GENOMIC DNA]</scope>
    <source>
        <strain evidence="13">GS115 / ATCC 20864</strain>
    </source>
</reference>
<dbReference type="EMBL" id="FN392319">
    <property type="protein sequence ID" value="CAY67793.1"/>
    <property type="molecule type" value="Genomic_DNA"/>
</dbReference>
<protein>
    <recommendedName>
        <fullName evidence="3">Pre-mRNA-splicing factor SLT11</fullName>
    </recommendedName>
</protein>
<keyword evidence="8" id="KW-0539">Nucleus</keyword>
<dbReference type="GO" id="GO:0000974">
    <property type="term" value="C:Prp19 complex"/>
    <property type="evidence" value="ECO:0007669"/>
    <property type="project" value="TreeGrafter"/>
</dbReference>
<evidence type="ECO:0000256" key="2">
    <source>
        <dbReference type="ARBA" id="ARBA00007781"/>
    </source>
</evidence>
<comment type="subcellular location">
    <subcellularLocation>
        <location evidence="1">Nucleus</location>
    </subcellularLocation>
</comment>
<dbReference type="GO" id="GO:0017070">
    <property type="term" value="F:U6 snRNA binding"/>
    <property type="evidence" value="ECO:0007669"/>
    <property type="project" value="TreeGrafter"/>
</dbReference>
<dbReference type="InterPro" id="IPR039171">
    <property type="entry name" value="Cwc2/Slt11"/>
</dbReference>
<evidence type="ECO:0000313" key="12">
    <source>
        <dbReference type="EMBL" id="CAY67793.1"/>
    </source>
</evidence>
<sequence>MSDLPATCNNCLGENPYIEMIQEKDGRECKICTRAFTSFLWYPKIGTSIFRRTDICLTCARARNACQSCLLDLKFEINPDMRDEILGTNKHLMEFSPSTIAANNSKISKIYKANQLERNFQDEDSGNLPRHISPEPKVPQILETAEETVLRLTSSNVSQKALSSTSKSNDRKHLSTKELLKLLNKLPFNGDLTIPDDPDIKSMFLFGITDELSNFRVQEYFKEQFNSTLEATILNHRARCGFVVFESRNSAEAVAESILAGKLPEGPSLIVIDRVPLRVAWGRVCNLGLNNKDQARLAQLVKKQLSILCKNTQIPKSSNKITPTNPVTTTVSNPFAKLTFSGNEL</sequence>
<proteinExistence type="inferred from homology"/>
<dbReference type="SUPFAM" id="SSF54928">
    <property type="entry name" value="RNA-binding domain, RBD"/>
    <property type="match status" value="1"/>
</dbReference>
<dbReference type="HOGENOM" id="CLU_027112_1_1_1"/>
<name>C4QX20_KOMPG</name>
<dbReference type="Proteomes" id="UP000000314">
    <property type="component" value="Chromosome 1"/>
</dbReference>
<comment type="function">
    <text evidence="9">Involved in pre-mRNA splicing. Facilitates the cooperative formation of U2/U6 helix II in association with stem II in the spliceosome. Binds to RNA.</text>
</comment>
<dbReference type="AlphaFoldDB" id="C4QX20"/>
<dbReference type="KEGG" id="ppa:PAS_chr1-1_0416"/>
<dbReference type="GeneID" id="8196546"/>
<dbReference type="InterPro" id="IPR000504">
    <property type="entry name" value="RRM_dom"/>
</dbReference>
<dbReference type="OMA" id="CPLRVQW"/>
<dbReference type="Pfam" id="PF21369">
    <property type="entry name" value="STL11_N"/>
    <property type="match status" value="1"/>
</dbReference>